<feature type="transmembrane region" description="Helical" evidence="7">
    <location>
        <begin position="101"/>
        <end position="122"/>
    </location>
</feature>
<proteinExistence type="inferred from homology"/>
<feature type="transmembrane region" description="Helical" evidence="7">
    <location>
        <begin position="177"/>
        <end position="196"/>
    </location>
</feature>
<comment type="subcellular location">
    <subcellularLocation>
        <location evidence="1 7">Cell membrane</location>
        <topology evidence="1 7">Multi-pass membrane protein</topology>
    </subcellularLocation>
</comment>
<dbReference type="RefSeq" id="WP_094409771.1">
    <property type="nucleotide sequence ID" value="NZ_BMJZ01000002.1"/>
</dbReference>
<dbReference type="Proteomes" id="UP000216361">
    <property type="component" value="Unassembled WGS sequence"/>
</dbReference>
<keyword evidence="2 7" id="KW-0813">Transport</keyword>
<dbReference type="GO" id="GO:0005886">
    <property type="term" value="C:plasma membrane"/>
    <property type="evidence" value="ECO:0007669"/>
    <property type="project" value="UniProtKB-SubCell"/>
</dbReference>
<keyword evidence="10" id="KW-1185">Reference proteome</keyword>
<dbReference type="InterPro" id="IPR035906">
    <property type="entry name" value="MetI-like_sf"/>
</dbReference>
<keyword evidence="6 7" id="KW-0472">Membrane</keyword>
<evidence type="ECO:0000256" key="2">
    <source>
        <dbReference type="ARBA" id="ARBA00022448"/>
    </source>
</evidence>
<accession>A0A255XML2</accession>
<evidence type="ECO:0000256" key="5">
    <source>
        <dbReference type="ARBA" id="ARBA00022989"/>
    </source>
</evidence>
<keyword evidence="5 7" id="KW-1133">Transmembrane helix</keyword>
<dbReference type="Pfam" id="PF00528">
    <property type="entry name" value="BPD_transp_1"/>
    <property type="match status" value="1"/>
</dbReference>
<feature type="transmembrane region" description="Helical" evidence="7">
    <location>
        <begin position="285"/>
        <end position="307"/>
    </location>
</feature>
<evidence type="ECO:0000256" key="1">
    <source>
        <dbReference type="ARBA" id="ARBA00004651"/>
    </source>
</evidence>
<dbReference type="InterPro" id="IPR045621">
    <property type="entry name" value="BPD_transp_1_N"/>
</dbReference>
<evidence type="ECO:0000313" key="10">
    <source>
        <dbReference type="Proteomes" id="UP000216361"/>
    </source>
</evidence>
<dbReference type="PANTHER" id="PTHR43163">
    <property type="entry name" value="DIPEPTIDE TRANSPORT SYSTEM PERMEASE PROTEIN DPPB-RELATED"/>
    <property type="match status" value="1"/>
</dbReference>
<dbReference type="Gene3D" id="1.10.3720.10">
    <property type="entry name" value="MetI-like"/>
    <property type="match status" value="1"/>
</dbReference>
<evidence type="ECO:0000313" key="9">
    <source>
        <dbReference type="EMBL" id="OYQ18209.1"/>
    </source>
</evidence>
<evidence type="ECO:0000259" key="8">
    <source>
        <dbReference type="PROSITE" id="PS50928"/>
    </source>
</evidence>
<reference evidence="9 10" key="1">
    <citation type="submission" date="2017-07" db="EMBL/GenBank/DDBJ databases">
        <title>Elstera cyanobacteriorum sp. nov., a novel bacterium isolated from cyanobacterial aggregates in a eutrophic lake.</title>
        <authorList>
            <person name="Cai H."/>
        </authorList>
    </citation>
    <scope>NUCLEOTIDE SEQUENCE [LARGE SCALE GENOMIC DNA]</scope>
    <source>
        <strain evidence="9 10">TH019</strain>
    </source>
</reference>
<dbReference type="InterPro" id="IPR000515">
    <property type="entry name" value="MetI-like"/>
</dbReference>
<dbReference type="PROSITE" id="PS50928">
    <property type="entry name" value="ABC_TM1"/>
    <property type="match status" value="1"/>
</dbReference>
<dbReference type="AlphaFoldDB" id="A0A255XML2"/>
<comment type="caution">
    <text evidence="9">The sequence shown here is derived from an EMBL/GenBank/DDBJ whole genome shotgun (WGS) entry which is preliminary data.</text>
</comment>
<dbReference type="PANTHER" id="PTHR43163:SF6">
    <property type="entry name" value="DIPEPTIDE TRANSPORT SYSTEM PERMEASE PROTEIN DPPB-RELATED"/>
    <property type="match status" value="1"/>
</dbReference>
<dbReference type="EMBL" id="NOXS01000033">
    <property type="protein sequence ID" value="OYQ18209.1"/>
    <property type="molecule type" value="Genomic_DNA"/>
</dbReference>
<organism evidence="9 10">
    <name type="scientific">Elstera cyanobacteriorum</name>
    <dbReference type="NCBI Taxonomy" id="2022747"/>
    <lineage>
        <taxon>Bacteria</taxon>
        <taxon>Pseudomonadati</taxon>
        <taxon>Pseudomonadota</taxon>
        <taxon>Alphaproteobacteria</taxon>
        <taxon>Rhodospirillales</taxon>
        <taxon>Rhodospirillaceae</taxon>
        <taxon>Elstera</taxon>
    </lineage>
</organism>
<protein>
    <submittedName>
        <fullName evidence="9">Peptide ABC transporter</fullName>
    </submittedName>
</protein>
<dbReference type="OrthoDB" id="7834831at2"/>
<feature type="transmembrane region" description="Helical" evidence="7">
    <location>
        <begin position="134"/>
        <end position="157"/>
    </location>
</feature>
<dbReference type="SUPFAM" id="SSF161098">
    <property type="entry name" value="MetI-like"/>
    <property type="match status" value="1"/>
</dbReference>
<feature type="domain" description="ABC transmembrane type-1" evidence="8">
    <location>
        <begin position="95"/>
        <end position="300"/>
    </location>
</feature>
<keyword evidence="3" id="KW-1003">Cell membrane</keyword>
<sequence>MLRPLLSRLGTALATLILGSLVLFTLLEVLPGDPAAVMLGLEAQPDTLAAVRRELGLDGPAAARYLGWIWGMLHGDFGLSYTYRVPVAELIADRLSLTLPLALLAIALSTLIALPLGTLAAAKHGRAADTGVMIFAQLGVAVPNFWIGLLLILGFALTWPLFPVGSFPGWGQGLLPGLHALLLPALALALPQAAILTRVARAAVLEVLSEDYIRTARAKGLSDQRVLVRHALRAALVPIVTILGLQFSFLVAGAILVENIFALPGLGRLLYQAMNQRDLIVVKDVAMLLAAVVITVNLLVDLAYLWLDPRLRRAG</sequence>
<evidence type="ECO:0000256" key="7">
    <source>
        <dbReference type="RuleBase" id="RU363032"/>
    </source>
</evidence>
<feature type="transmembrane region" description="Helical" evidence="7">
    <location>
        <begin position="234"/>
        <end position="257"/>
    </location>
</feature>
<dbReference type="GO" id="GO:0071916">
    <property type="term" value="F:dipeptide transmembrane transporter activity"/>
    <property type="evidence" value="ECO:0007669"/>
    <property type="project" value="TreeGrafter"/>
</dbReference>
<dbReference type="CDD" id="cd06261">
    <property type="entry name" value="TM_PBP2"/>
    <property type="match status" value="1"/>
</dbReference>
<evidence type="ECO:0000256" key="3">
    <source>
        <dbReference type="ARBA" id="ARBA00022475"/>
    </source>
</evidence>
<evidence type="ECO:0000256" key="4">
    <source>
        <dbReference type="ARBA" id="ARBA00022692"/>
    </source>
</evidence>
<gene>
    <name evidence="9" type="ORF">CHR90_14765</name>
</gene>
<dbReference type="Pfam" id="PF19300">
    <property type="entry name" value="BPD_transp_1_N"/>
    <property type="match status" value="1"/>
</dbReference>
<evidence type="ECO:0000256" key="6">
    <source>
        <dbReference type="ARBA" id="ARBA00023136"/>
    </source>
</evidence>
<keyword evidence="4 7" id="KW-0812">Transmembrane</keyword>
<name>A0A255XML2_9PROT</name>
<comment type="similarity">
    <text evidence="7">Belongs to the binding-protein-dependent transport system permease family.</text>
</comment>